<proteinExistence type="predicted"/>
<dbReference type="PATRIC" id="fig|500635.8.peg.201"/>
<evidence type="ECO:0000313" key="2">
    <source>
        <dbReference type="EMBL" id="EEX70158.1"/>
    </source>
</evidence>
<protein>
    <recommendedName>
        <fullName evidence="1">7(1) septoil knot domain-containing protein</fullName>
    </recommendedName>
</protein>
<dbReference type="Proteomes" id="UP000003671">
    <property type="component" value="Unassembled WGS sequence"/>
</dbReference>
<feature type="domain" description="7(1) septoil knot" evidence="1">
    <location>
        <begin position="49"/>
        <end position="122"/>
    </location>
</feature>
<keyword evidence="3" id="KW-1185">Reference proteome</keyword>
<dbReference type="eggNOG" id="ENOG503309S">
    <property type="taxonomic scope" value="Bacteria"/>
</dbReference>
<dbReference type="EMBL" id="ABWK02000001">
    <property type="protein sequence ID" value="EEX70158.1"/>
    <property type="molecule type" value="Genomic_DNA"/>
</dbReference>
<dbReference type="STRING" id="500635.MITSMUL_03296"/>
<name>C9KIP5_9FIRM</name>
<organism evidence="2 3">
    <name type="scientific">Mitsuokella multacida DSM 20544</name>
    <dbReference type="NCBI Taxonomy" id="500635"/>
    <lineage>
        <taxon>Bacteria</taxon>
        <taxon>Bacillati</taxon>
        <taxon>Bacillota</taxon>
        <taxon>Negativicutes</taxon>
        <taxon>Selenomonadales</taxon>
        <taxon>Selenomonadaceae</taxon>
        <taxon>Mitsuokella</taxon>
    </lineage>
</organism>
<sequence>MKITVDDMEVMVMGKRFGVMTMLAALLLLVLSTVALAASPINKDGYYKGIRLAGKVKVVEYNADIKVKVVSSFPDLRVKAVEHFPDDIGEWQFVDYGEDFTIQYVDSFPDIKIEFVEHWPGVE</sequence>
<dbReference type="HOGENOM" id="CLU_160551_0_0_9"/>
<dbReference type="Pfam" id="PF19647">
    <property type="entry name" value="Septknot"/>
    <property type="match status" value="1"/>
</dbReference>
<evidence type="ECO:0000259" key="1">
    <source>
        <dbReference type="Pfam" id="PF19647"/>
    </source>
</evidence>
<accession>C9KIP5</accession>
<evidence type="ECO:0000313" key="3">
    <source>
        <dbReference type="Proteomes" id="UP000003671"/>
    </source>
</evidence>
<reference evidence="2" key="1">
    <citation type="submission" date="2009-09" db="EMBL/GenBank/DDBJ databases">
        <authorList>
            <person name="Weinstock G."/>
            <person name="Sodergren E."/>
            <person name="Clifton S."/>
            <person name="Fulton L."/>
            <person name="Fulton B."/>
            <person name="Courtney L."/>
            <person name="Fronick C."/>
            <person name="Harrison M."/>
            <person name="Strong C."/>
            <person name="Farmer C."/>
            <person name="Delahaunty K."/>
            <person name="Markovic C."/>
            <person name="Hall O."/>
            <person name="Minx P."/>
            <person name="Tomlinson C."/>
            <person name="Mitreva M."/>
            <person name="Nelson J."/>
            <person name="Hou S."/>
            <person name="Wollam A."/>
            <person name="Pepin K.H."/>
            <person name="Johnson M."/>
            <person name="Bhonagiri V."/>
            <person name="Nash W.E."/>
            <person name="Warren W."/>
            <person name="Chinwalla A."/>
            <person name="Mardis E.R."/>
            <person name="Wilson R.K."/>
        </authorList>
    </citation>
    <scope>NUCLEOTIDE SEQUENCE [LARGE SCALE GENOMIC DNA]</scope>
    <source>
        <strain evidence="2">DSM 20544</strain>
    </source>
</reference>
<dbReference type="InterPro" id="IPR046148">
    <property type="entry name" value="Septknot"/>
</dbReference>
<gene>
    <name evidence="2" type="ORF">MITSMUL_03296</name>
</gene>
<dbReference type="AlphaFoldDB" id="C9KIP5"/>
<comment type="caution">
    <text evidence="2">The sequence shown here is derived from an EMBL/GenBank/DDBJ whole genome shotgun (WGS) entry which is preliminary data.</text>
</comment>